<dbReference type="Proteomes" id="UP001295684">
    <property type="component" value="Unassembled WGS sequence"/>
</dbReference>
<gene>
    <name evidence="2" type="ORF">ECRASSUSDP1_LOCUS11511</name>
</gene>
<feature type="compositionally biased region" description="Polar residues" evidence="1">
    <location>
        <begin position="42"/>
        <end position="51"/>
    </location>
</feature>
<dbReference type="EMBL" id="CAMPGE010011368">
    <property type="protein sequence ID" value="CAI2370203.1"/>
    <property type="molecule type" value="Genomic_DNA"/>
</dbReference>
<feature type="compositionally biased region" description="Low complexity" evidence="1">
    <location>
        <begin position="25"/>
        <end position="36"/>
    </location>
</feature>
<feature type="compositionally biased region" description="Polar residues" evidence="1">
    <location>
        <begin position="11"/>
        <end position="24"/>
    </location>
</feature>
<dbReference type="AlphaFoldDB" id="A0AAD1UMT6"/>
<organism evidence="2 3">
    <name type="scientific">Euplotes crassus</name>
    <dbReference type="NCBI Taxonomy" id="5936"/>
    <lineage>
        <taxon>Eukaryota</taxon>
        <taxon>Sar</taxon>
        <taxon>Alveolata</taxon>
        <taxon>Ciliophora</taxon>
        <taxon>Intramacronucleata</taxon>
        <taxon>Spirotrichea</taxon>
        <taxon>Hypotrichia</taxon>
        <taxon>Euplotida</taxon>
        <taxon>Euplotidae</taxon>
        <taxon>Moneuplotes</taxon>
    </lineage>
</organism>
<protein>
    <submittedName>
        <fullName evidence="2">Uncharacterized protein</fullName>
    </submittedName>
</protein>
<name>A0AAD1UMT6_EUPCR</name>
<evidence type="ECO:0000256" key="1">
    <source>
        <dbReference type="SAM" id="MobiDB-lite"/>
    </source>
</evidence>
<evidence type="ECO:0000313" key="3">
    <source>
        <dbReference type="Proteomes" id="UP001295684"/>
    </source>
</evidence>
<reference evidence="2" key="1">
    <citation type="submission" date="2023-07" db="EMBL/GenBank/DDBJ databases">
        <authorList>
            <consortium name="AG Swart"/>
            <person name="Singh M."/>
            <person name="Singh A."/>
            <person name="Seah K."/>
            <person name="Emmerich C."/>
        </authorList>
    </citation>
    <scope>NUCLEOTIDE SEQUENCE</scope>
    <source>
        <strain evidence="2">DP1</strain>
    </source>
</reference>
<proteinExistence type="predicted"/>
<sequence length="312" mass="35747">MAEYGQLPEVNKSQGKWSSRTPVRSSDNNKSVMSNSKKSRNYENCNRTITNPDRAYQLREAEKELKNSVSAIIKEKTKNDGKMKIQDSYNPLFKPHVYCKKWIKEKIPNMYDIIKKRAMQTPSPDKYSKVESMKVPQFYAGFSKVKKVTYIDSIMAEKKKIPAPNSYKPNYPKSKCTLFVSKAKGGNAFIDSATFKGQQTPGIQNVKYKSVEKKPYELKITKTKRGSFLDPITKNKKNPGACSYKVMESYDATQKKKTSLFLPKERRKTVTDEILQRKKSVPGVGKYIDSSKGKDIYSLISKRTFVRKGRFG</sequence>
<accession>A0AAD1UMT6</accession>
<keyword evidence="3" id="KW-1185">Reference proteome</keyword>
<comment type="caution">
    <text evidence="2">The sequence shown here is derived from an EMBL/GenBank/DDBJ whole genome shotgun (WGS) entry which is preliminary data.</text>
</comment>
<evidence type="ECO:0000313" key="2">
    <source>
        <dbReference type="EMBL" id="CAI2370203.1"/>
    </source>
</evidence>
<feature type="region of interest" description="Disordered" evidence="1">
    <location>
        <begin position="1"/>
        <end position="54"/>
    </location>
</feature>